<dbReference type="PANTHER" id="PTHR11705">
    <property type="entry name" value="PROTEASE FAMILY M14 CARBOXYPEPTIDASE A,B"/>
    <property type="match status" value="1"/>
</dbReference>
<sequence length="384" mass="43562">MGRTGRRNTRYKTKSMKRGFDQIHEETKPDKLETTLEKATVPDEEKPGLGQYFCPFCHKYFISAAAKVSHEKSAPHKRALKRLLEDPHNQYDADWAIQNLLKKLSQRNPLVTYEVLGQTHEGRDLFAIEITKNKSLPVIWVDGGIHAREWISPSSLLYLIDHLVSTSSSKSYLDKYQFILIPVLNPDGYVYSHKYDRYWRKNRSRPKSTCVGVDVNRNFPAFWLPTDGEGCPDSYSGPSAASELETQAMIKYSKNLVSTRNVQAFLTIHAYGQLLMLCYGNKKLSYPKNYNDLAVLALMMKNDLIQNQNASYSVGNIVDLLYEAGGGSTDYSTIDLQIPVNFAIELADTGQYGFIMPASFIIPVGKHVVQMVETLVREMKPTKI</sequence>
<protein>
    <submittedName>
        <fullName evidence="17">Uncharacterized protein</fullName>
    </submittedName>
</protein>
<dbReference type="InterPro" id="IPR000834">
    <property type="entry name" value="Peptidase_M14"/>
</dbReference>
<dbReference type="GO" id="GO:0006508">
    <property type="term" value="P:proteolysis"/>
    <property type="evidence" value="ECO:0007669"/>
    <property type="project" value="UniProtKB-KW"/>
</dbReference>
<dbReference type="PROSITE" id="PS00028">
    <property type="entry name" value="ZINC_FINGER_C2H2_1"/>
    <property type="match status" value="1"/>
</dbReference>
<evidence type="ECO:0000259" key="15">
    <source>
        <dbReference type="PROSITE" id="PS50171"/>
    </source>
</evidence>
<comment type="caution">
    <text evidence="17">The sequence shown here is derived from an EMBL/GenBank/DDBJ whole genome shotgun (WGS) entry which is preliminary data.</text>
</comment>
<accession>A0ABD2QJX1</accession>
<dbReference type="PROSITE" id="PS50171">
    <property type="entry name" value="ZF_MATRIN"/>
    <property type="match status" value="1"/>
</dbReference>
<keyword evidence="11" id="KW-0482">Metalloprotease</keyword>
<dbReference type="InterPro" id="IPR003604">
    <property type="entry name" value="Matrin/U1-like-C_Znf_C2H2"/>
</dbReference>
<dbReference type="PROSITE" id="PS00132">
    <property type="entry name" value="CARBOXYPEPT_ZN_1"/>
    <property type="match status" value="1"/>
</dbReference>
<dbReference type="SUPFAM" id="SSF57667">
    <property type="entry name" value="beta-beta-alpha zinc fingers"/>
    <property type="match status" value="1"/>
</dbReference>
<dbReference type="PRINTS" id="PR00765">
    <property type="entry name" value="CRBOXYPTASEA"/>
</dbReference>
<keyword evidence="7" id="KW-0732">Signal</keyword>
<keyword evidence="12" id="KW-0539">Nucleus</keyword>
<evidence type="ECO:0000259" key="16">
    <source>
        <dbReference type="PROSITE" id="PS52035"/>
    </source>
</evidence>
<dbReference type="GO" id="GO:0008270">
    <property type="term" value="F:zinc ion binding"/>
    <property type="evidence" value="ECO:0007669"/>
    <property type="project" value="UniProtKB-KW"/>
</dbReference>
<dbReference type="PROSITE" id="PS52035">
    <property type="entry name" value="PEPTIDASE_M14"/>
    <property type="match status" value="1"/>
</dbReference>
<proteinExistence type="inferred from homology"/>
<dbReference type="Pfam" id="PF12171">
    <property type="entry name" value="zf-C2H2_jaz"/>
    <property type="match status" value="1"/>
</dbReference>
<keyword evidence="18" id="KW-1185">Reference proteome</keyword>
<dbReference type="PANTHER" id="PTHR11705:SF91">
    <property type="entry name" value="FI01817P-RELATED"/>
    <property type="match status" value="1"/>
</dbReference>
<organism evidence="17 18">
    <name type="scientific">Cichlidogyrus casuarinus</name>
    <dbReference type="NCBI Taxonomy" id="1844966"/>
    <lineage>
        <taxon>Eukaryota</taxon>
        <taxon>Metazoa</taxon>
        <taxon>Spiralia</taxon>
        <taxon>Lophotrochozoa</taxon>
        <taxon>Platyhelminthes</taxon>
        <taxon>Monogenea</taxon>
        <taxon>Monopisthocotylea</taxon>
        <taxon>Dactylogyridea</taxon>
        <taxon>Ancyrocephalidae</taxon>
        <taxon>Cichlidogyrus</taxon>
    </lineage>
</organism>
<dbReference type="GO" id="GO:0005634">
    <property type="term" value="C:nucleus"/>
    <property type="evidence" value="ECO:0007669"/>
    <property type="project" value="UniProtKB-SubCell"/>
</dbReference>
<dbReference type="InterPro" id="IPR022755">
    <property type="entry name" value="Znf_C2H2_jaz"/>
</dbReference>
<evidence type="ECO:0000256" key="10">
    <source>
        <dbReference type="ARBA" id="ARBA00022833"/>
    </source>
</evidence>
<dbReference type="SMART" id="SM00451">
    <property type="entry name" value="ZnF_U1"/>
    <property type="match status" value="1"/>
</dbReference>
<dbReference type="InterPro" id="IPR013087">
    <property type="entry name" value="Znf_C2H2_type"/>
</dbReference>
<evidence type="ECO:0000256" key="13">
    <source>
        <dbReference type="PROSITE-ProRule" id="PRU01379"/>
    </source>
</evidence>
<comment type="cofactor">
    <cofactor evidence="1">
        <name>Zn(2+)</name>
        <dbReference type="ChEBI" id="CHEBI:29105"/>
    </cofactor>
</comment>
<evidence type="ECO:0000313" key="18">
    <source>
        <dbReference type="Proteomes" id="UP001626550"/>
    </source>
</evidence>
<dbReference type="Gene3D" id="3.40.630.10">
    <property type="entry name" value="Zn peptidases"/>
    <property type="match status" value="1"/>
</dbReference>
<reference evidence="17 18" key="1">
    <citation type="submission" date="2024-11" db="EMBL/GenBank/DDBJ databases">
        <title>Adaptive evolution of stress response genes in parasites aligns with host niche diversity.</title>
        <authorList>
            <person name="Hahn C."/>
            <person name="Resl P."/>
        </authorList>
    </citation>
    <scope>NUCLEOTIDE SEQUENCE [LARGE SCALE GENOMIC DNA]</scope>
    <source>
        <strain evidence="17">EGGRZ-B1_66</strain>
        <tissue evidence="17">Body</tissue>
    </source>
</reference>
<comment type="subcellular location">
    <subcellularLocation>
        <location evidence="2">Nucleus</location>
    </subcellularLocation>
</comment>
<feature type="compositionally biased region" description="Basic residues" evidence="14">
    <location>
        <begin position="1"/>
        <end position="17"/>
    </location>
</feature>
<evidence type="ECO:0000256" key="7">
    <source>
        <dbReference type="ARBA" id="ARBA00022729"/>
    </source>
</evidence>
<dbReference type="SUPFAM" id="SSF53187">
    <property type="entry name" value="Zn-dependent exopeptidases"/>
    <property type="match status" value="1"/>
</dbReference>
<dbReference type="GO" id="GO:0004180">
    <property type="term" value="F:carboxypeptidase activity"/>
    <property type="evidence" value="ECO:0007669"/>
    <property type="project" value="UniProtKB-KW"/>
</dbReference>
<keyword evidence="9" id="KW-0378">Hydrolase</keyword>
<feature type="domain" description="Peptidase M14" evidence="16">
    <location>
        <begin position="86"/>
        <end position="379"/>
    </location>
</feature>
<evidence type="ECO:0000256" key="1">
    <source>
        <dbReference type="ARBA" id="ARBA00001947"/>
    </source>
</evidence>
<evidence type="ECO:0000256" key="14">
    <source>
        <dbReference type="SAM" id="MobiDB-lite"/>
    </source>
</evidence>
<keyword evidence="6" id="KW-0479">Metal-binding</keyword>
<dbReference type="InterPro" id="IPR057246">
    <property type="entry name" value="CARBOXYPEPT_ZN_1"/>
</dbReference>
<gene>
    <name evidence="17" type="ORF">Ciccas_001482</name>
</gene>
<dbReference type="Pfam" id="PF00246">
    <property type="entry name" value="Peptidase_M14"/>
    <property type="match status" value="1"/>
</dbReference>
<feature type="domain" description="Matrin-type" evidence="15">
    <location>
        <begin position="52"/>
        <end position="82"/>
    </location>
</feature>
<evidence type="ECO:0000256" key="8">
    <source>
        <dbReference type="ARBA" id="ARBA00022771"/>
    </source>
</evidence>
<keyword evidence="8" id="KW-0863">Zinc-finger</keyword>
<evidence type="ECO:0000256" key="4">
    <source>
        <dbReference type="ARBA" id="ARBA00022645"/>
    </source>
</evidence>
<dbReference type="AlphaFoldDB" id="A0ABD2QJX1"/>
<evidence type="ECO:0000256" key="9">
    <source>
        <dbReference type="ARBA" id="ARBA00022801"/>
    </source>
</evidence>
<dbReference type="InterPro" id="IPR000690">
    <property type="entry name" value="Matrin/U1-C_Znf_C2H2"/>
</dbReference>
<evidence type="ECO:0000256" key="6">
    <source>
        <dbReference type="ARBA" id="ARBA00022723"/>
    </source>
</evidence>
<dbReference type="SMART" id="SM00631">
    <property type="entry name" value="Zn_pept"/>
    <property type="match status" value="1"/>
</dbReference>
<evidence type="ECO:0000256" key="3">
    <source>
        <dbReference type="ARBA" id="ARBA00005988"/>
    </source>
</evidence>
<dbReference type="EMBL" id="JBJKFK010000097">
    <property type="protein sequence ID" value="KAL3319848.1"/>
    <property type="molecule type" value="Genomic_DNA"/>
</dbReference>
<comment type="similarity">
    <text evidence="3 13">Belongs to the peptidase M14 family.</text>
</comment>
<evidence type="ECO:0000256" key="12">
    <source>
        <dbReference type="ARBA" id="ARBA00023242"/>
    </source>
</evidence>
<feature type="active site" description="Proton donor/acceptor" evidence="13">
    <location>
        <position position="345"/>
    </location>
</feature>
<dbReference type="FunFam" id="3.40.630.10:FF:000084">
    <property type="entry name" value="Carboxypeptidase B2"/>
    <property type="match status" value="1"/>
</dbReference>
<name>A0ABD2QJX1_9PLAT</name>
<evidence type="ECO:0000256" key="2">
    <source>
        <dbReference type="ARBA" id="ARBA00004123"/>
    </source>
</evidence>
<keyword evidence="4" id="KW-0121">Carboxypeptidase</keyword>
<dbReference type="Proteomes" id="UP001626550">
    <property type="component" value="Unassembled WGS sequence"/>
</dbReference>
<feature type="region of interest" description="Disordered" evidence="14">
    <location>
        <begin position="1"/>
        <end position="21"/>
    </location>
</feature>
<evidence type="ECO:0000256" key="5">
    <source>
        <dbReference type="ARBA" id="ARBA00022670"/>
    </source>
</evidence>
<keyword evidence="5" id="KW-0645">Protease</keyword>
<dbReference type="GO" id="GO:0008237">
    <property type="term" value="F:metallopeptidase activity"/>
    <property type="evidence" value="ECO:0007669"/>
    <property type="project" value="UniProtKB-KW"/>
</dbReference>
<evidence type="ECO:0000313" key="17">
    <source>
        <dbReference type="EMBL" id="KAL3319848.1"/>
    </source>
</evidence>
<dbReference type="InterPro" id="IPR036236">
    <property type="entry name" value="Znf_C2H2_sf"/>
</dbReference>
<keyword evidence="10" id="KW-0862">Zinc</keyword>
<evidence type="ECO:0000256" key="11">
    <source>
        <dbReference type="ARBA" id="ARBA00023049"/>
    </source>
</evidence>